<sequence length="175" mass="19210">MSKLIMLIRHAEKPVGGRGGVSVEGRPDDNSLSVVGWQRAGALVPFFSRLGARTSRGLIATPRHIFAARPTRGHASTRPADTVAPLADALGLRVDDRWSDIDAVEDVAATLRAMRSPELVCWQHDHIPVLGRAILGSNALPKAWAEDCFNVVWVFLLRDRHWTLEQVPQKLLAGD</sequence>
<evidence type="ECO:0000313" key="2">
    <source>
        <dbReference type="Proteomes" id="UP001285263"/>
    </source>
</evidence>
<evidence type="ECO:0008006" key="3">
    <source>
        <dbReference type="Google" id="ProtNLM"/>
    </source>
</evidence>
<evidence type="ECO:0000313" key="1">
    <source>
        <dbReference type="EMBL" id="MDY0747595.1"/>
    </source>
</evidence>
<proteinExistence type="predicted"/>
<dbReference type="RefSeq" id="WP_320425557.1">
    <property type="nucleotide sequence ID" value="NZ_JAXCLA010000008.1"/>
</dbReference>
<gene>
    <name evidence="1" type="ORF">SNE35_24040</name>
</gene>
<dbReference type="Proteomes" id="UP001285263">
    <property type="component" value="Unassembled WGS sequence"/>
</dbReference>
<protein>
    <recommendedName>
        <fullName evidence="3">Histidine phosphatase family protein</fullName>
    </recommendedName>
</protein>
<comment type="caution">
    <text evidence="1">The sequence shown here is derived from an EMBL/GenBank/DDBJ whole genome shotgun (WGS) entry which is preliminary data.</text>
</comment>
<accession>A0ABU5DMQ0</accession>
<organism evidence="1 2">
    <name type="scientific">Roseateles agri</name>
    <dbReference type="NCBI Taxonomy" id="3098619"/>
    <lineage>
        <taxon>Bacteria</taxon>
        <taxon>Pseudomonadati</taxon>
        <taxon>Pseudomonadota</taxon>
        <taxon>Betaproteobacteria</taxon>
        <taxon>Burkholderiales</taxon>
        <taxon>Sphaerotilaceae</taxon>
        <taxon>Roseateles</taxon>
    </lineage>
</organism>
<keyword evidence="2" id="KW-1185">Reference proteome</keyword>
<reference evidence="1 2" key="1">
    <citation type="submission" date="2023-11" db="EMBL/GenBank/DDBJ databases">
        <title>Paucibacter sp. nov., isolated from fresh soil in Korea.</title>
        <authorList>
            <person name="Le N.T.T."/>
        </authorList>
    </citation>
    <scope>NUCLEOTIDE SEQUENCE [LARGE SCALE GENOMIC DNA]</scope>
    <source>
        <strain evidence="1 2">R3-3</strain>
    </source>
</reference>
<name>A0ABU5DMQ0_9BURK</name>
<dbReference type="EMBL" id="JAXCLA010000008">
    <property type="protein sequence ID" value="MDY0747595.1"/>
    <property type="molecule type" value="Genomic_DNA"/>
</dbReference>